<reference evidence="2" key="1">
    <citation type="submission" date="2023-04" db="EMBL/GenBank/DDBJ databases">
        <authorList>
            <consortium name="ELIXIR-Norway"/>
        </authorList>
    </citation>
    <scope>NUCLEOTIDE SEQUENCE [LARGE SCALE GENOMIC DNA]</scope>
</reference>
<organism evidence="2 3">
    <name type="scientific">Rangifer tarandus platyrhynchus</name>
    <name type="common">Svalbard reindeer</name>
    <dbReference type="NCBI Taxonomy" id="3082113"/>
    <lineage>
        <taxon>Eukaryota</taxon>
        <taxon>Metazoa</taxon>
        <taxon>Chordata</taxon>
        <taxon>Craniata</taxon>
        <taxon>Vertebrata</taxon>
        <taxon>Euteleostomi</taxon>
        <taxon>Mammalia</taxon>
        <taxon>Eutheria</taxon>
        <taxon>Laurasiatheria</taxon>
        <taxon>Artiodactyla</taxon>
        <taxon>Ruminantia</taxon>
        <taxon>Pecora</taxon>
        <taxon>Cervidae</taxon>
        <taxon>Odocoileinae</taxon>
        <taxon>Rangifer</taxon>
    </lineage>
</organism>
<dbReference type="EMBL" id="OX459957">
    <property type="protein sequence ID" value="CAI9163885.1"/>
    <property type="molecule type" value="Genomic_DNA"/>
</dbReference>
<proteinExistence type="predicted"/>
<evidence type="ECO:0000313" key="3">
    <source>
        <dbReference type="Proteomes" id="UP001176941"/>
    </source>
</evidence>
<gene>
    <name evidence="2" type="ORF">MRATA1EN1_LOCUS12847</name>
</gene>
<keyword evidence="3" id="KW-1185">Reference proteome</keyword>
<feature type="region of interest" description="Disordered" evidence="1">
    <location>
        <begin position="1"/>
        <end position="85"/>
    </location>
</feature>
<evidence type="ECO:0000256" key="1">
    <source>
        <dbReference type="SAM" id="MobiDB-lite"/>
    </source>
</evidence>
<protein>
    <submittedName>
        <fullName evidence="2">Uncharacterized protein</fullName>
    </submittedName>
</protein>
<name>A0ABN8YQN4_RANTA</name>
<dbReference type="Proteomes" id="UP001176941">
    <property type="component" value="Chromosome 21"/>
</dbReference>
<feature type="compositionally biased region" description="Basic and acidic residues" evidence="1">
    <location>
        <begin position="75"/>
        <end position="85"/>
    </location>
</feature>
<sequence>MQETQQMQVRSLGGEDPLDKATHSGRLAWRTPWREESGGLQSTGRGCHESDMTEQDTSLPERYPVVSGKFASQTESDRKRGEGRRAVGSPQFCFLLSCSEFPLSPCGADCCPVGGGGQL</sequence>
<evidence type="ECO:0000313" key="2">
    <source>
        <dbReference type="EMBL" id="CAI9163885.1"/>
    </source>
</evidence>
<accession>A0ABN8YQN4</accession>